<proteinExistence type="predicted"/>
<reference evidence="1 2" key="1">
    <citation type="submission" date="2018-04" db="EMBL/GenBank/DDBJ databases">
        <title>Denitrifier Microvirgula.</title>
        <authorList>
            <person name="Anderson E."/>
            <person name="Jang J."/>
            <person name="Ishii S."/>
        </authorList>
    </citation>
    <scope>NUCLEOTIDE SEQUENCE [LARGE SCALE GENOMIC DNA]</scope>
    <source>
        <strain evidence="1 2">BE2.4</strain>
    </source>
</reference>
<gene>
    <name evidence="1" type="ORF">DAI18_17885</name>
</gene>
<dbReference type="EMBL" id="CP028519">
    <property type="protein sequence ID" value="AVY95702.1"/>
    <property type="molecule type" value="Genomic_DNA"/>
</dbReference>
<evidence type="ECO:0000313" key="1">
    <source>
        <dbReference type="EMBL" id="AVY95702.1"/>
    </source>
</evidence>
<dbReference type="OrthoDB" id="5464992at2"/>
<evidence type="ECO:0000313" key="2">
    <source>
        <dbReference type="Proteomes" id="UP000244173"/>
    </source>
</evidence>
<accession>A0A2S0PED3</accession>
<keyword evidence="2" id="KW-1185">Reference proteome</keyword>
<dbReference type="KEGG" id="maer:DAI18_17885"/>
<organism evidence="1 2">
    <name type="scientific">Microvirgula aerodenitrificans</name>
    <dbReference type="NCBI Taxonomy" id="57480"/>
    <lineage>
        <taxon>Bacteria</taxon>
        <taxon>Pseudomonadati</taxon>
        <taxon>Pseudomonadota</taxon>
        <taxon>Betaproteobacteria</taxon>
        <taxon>Neisseriales</taxon>
        <taxon>Aquaspirillaceae</taxon>
        <taxon>Microvirgula</taxon>
    </lineage>
</organism>
<name>A0A2S0PED3_9NEIS</name>
<dbReference type="RefSeq" id="WP_107890095.1">
    <property type="nucleotide sequence ID" value="NZ_CAURZP010000003.1"/>
</dbReference>
<protein>
    <recommendedName>
        <fullName evidence="3">Phage tail protein</fullName>
    </recommendedName>
</protein>
<dbReference type="AlphaFoldDB" id="A0A2S0PED3"/>
<sequence length="162" mass="17609">MIIDDLHTAIETQLAAMLPDIDVRFYPQLDDGERVSLPMLALELSGFDDDAPPGNSQLALLARFEARLVMDPNEVDCDRLLPAMAAALAARIHFQTWDQPVGPAKLGDIGPDGFKAALEGYSVWMIAWTHEIHVGEADDITVPAVVPRAVSWNVNGDQVPAP</sequence>
<dbReference type="Proteomes" id="UP000244173">
    <property type="component" value="Chromosome"/>
</dbReference>
<evidence type="ECO:0008006" key="3">
    <source>
        <dbReference type="Google" id="ProtNLM"/>
    </source>
</evidence>